<comment type="caution">
    <text evidence="1">The sequence shown here is derived from an EMBL/GenBank/DDBJ whole genome shotgun (WGS) entry which is preliminary data.</text>
</comment>
<dbReference type="Gene3D" id="3.40.50.11900">
    <property type="match status" value="1"/>
</dbReference>
<sequence>MKVTYPYMGYMSAPVRHMLESLAIEVTEAPPISKRTVELGTLHSPEGVCLPYKLNMGNFLEGLERGADTIVTMCGAGKCRFGFYGAVQRTALTQGREIAFCSLDTERLLPDMYRFLRRAAPSAGRLTVAGSIALAVKKLRALDAVNDAKNRFAPRADVPERVVDICEYGTGEIAGAESFAEVNYSRDLIVSVMSSYCRADAPQPPRVALVGEFYVLLEPYANRWIENALVKQGVEVRKFVRTGGWAYAKTLLQTFGLFDEEREYLDEARPYFNHHVGGDGLKSVGTSLWSARQGYDGIIHVFPFGCMPEIVAQYALKNIAADYGLPLLTLSIDEHASDVGIATRLEAFVDCIKRKKEGSRL</sequence>
<evidence type="ECO:0000313" key="2">
    <source>
        <dbReference type="Proteomes" id="UP001254848"/>
    </source>
</evidence>
<accession>A0ABU3NUT5</accession>
<dbReference type="Proteomes" id="UP001254848">
    <property type="component" value="Unassembled WGS sequence"/>
</dbReference>
<dbReference type="RefSeq" id="WP_413779120.1">
    <property type="nucleotide sequence ID" value="NZ_JAUOZS010000001.1"/>
</dbReference>
<evidence type="ECO:0000313" key="1">
    <source>
        <dbReference type="EMBL" id="MDT8900583.1"/>
    </source>
</evidence>
<name>A0ABU3NUT5_9FIRM</name>
<dbReference type="EMBL" id="JAUOZS010000001">
    <property type="protein sequence ID" value="MDT8900583.1"/>
    <property type="molecule type" value="Genomic_DNA"/>
</dbReference>
<reference evidence="1 2" key="1">
    <citation type="submission" date="2023-07" db="EMBL/GenBank/DDBJ databases">
        <title>The novel representative of Negativicutes class, Anaeroselena agilis gen. nov. sp. nov.</title>
        <authorList>
            <person name="Prokofeva M.I."/>
            <person name="Elcheninov A.G."/>
            <person name="Klyukina A."/>
            <person name="Kublanov I.V."/>
            <person name="Frolov E.N."/>
            <person name="Podosokorskaya O.A."/>
        </authorList>
    </citation>
    <scope>NUCLEOTIDE SEQUENCE [LARGE SCALE GENOMIC DNA]</scope>
    <source>
        <strain evidence="1 2">4137-cl</strain>
    </source>
</reference>
<protein>
    <recommendedName>
        <fullName evidence="3">DUF2229 domain-containing protein</fullName>
    </recommendedName>
</protein>
<keyword evidence="2" id="KW-1185">Reference proteome</keyword>
<organism evidence="1 2">
    <name type="scientific">Anaeroselena agilis</name>
    <dbReference type="NCBI Taxonomy" id="3063788"/>
    <lineage>
        <taxon>Bacteria</taxon>
        <taxon>Bacillati</taxon>
        <taxon>Bacillota</taxon>
        <taxon>Negativicutes</taxon>
        <taxon>Acetonemataceae</taxon>
        <taxon>Anaeroselena</taxon>
    </lineage>
</organism>
<dbReference type="InterPro" id="IPR051805">
    <property type="entry name" value="Dehydratase_Activator_Redct"/>
</dbReference>
<evidence type="ECO:0008006" key="3">
    <source>
        <dbReference type="Google" id="ProtNLM"/>
    </source>
</evidence>
<proteinExistence type="predicted"/>
<dbReference type="PANTHER" id="PTHR32329">
    <property type="entry name" value="BIFUNCTIONAL PROTEIN [INCLUDES 2-HYDROXYACYL-COA DEHYDRATASE (N-TER) AND ITS ACTIVATOR DOMAIN (C_TERM)-RELATED"/>
    <property type="match status" value="1"/>
</dbReference>
<gene>
    <name evidence="1" type="ORF">Q4T40_04930</name>
</gene>
<dbReference type="PANTHER" id="PTHR32329:SF2">
    <property type="entry name" value="BIFUNCTIONAL PROTEIN [INCLUDES 2-HYDROXYACYL-COA DEHYDRATASE (N-TER) AND ITS ACTIVATOR DOMAIN (C_TERM)"/>
    <property type="match status" value="1"/>
</dbReference>